<protein>
    <recommendedName>
        <fullName evidence="4">Copia protein</fullName>
    </recommendedName>
</protein>
<gene>
    <name evidence="2" type="ORF">HRI_001735200</name>
</gene>
<organism evidence="2 3">
    <name type="scientific">Hibiscus trionum</name>
    <name type="common">Flower of an hour</name>
    <dbReference type="NCBI Taxonomy" id="183268"/>
    <lineage>
        <taxon>Eukaryota</taxon>
        <taxon>Viridiplantae</taxon>
        <taxon>Streptophyta</taxon>
        <taxon>Embryophyta</taxon>
        <taxon>Tracheophyta</taxon>
        <taxon>Spermatophyta</taxon>
        <taxon>Magnoliopsida</taxon>
        <taxon>eudicotyledons</taxon>
        <taxon>Gunneridae</taxon>
        <taxon>Pentapetalae</taxon>
        <taxon>rosids</taxon>
        <taxon>malvids</taxon>
        <taxon>Malvales</taxon>
        <taxon>Malvaceae</taxon>
        <taxon>Malvoideae</taxon>
        <taxon>Hibiscus</taxon>
    </lineage>
</organism>
<evidence type="ECO:0000256" key="1">
    <source>
        <dbReference type="SAM" id="SignalP"/>
    </source>
</evidence>
<proteinExistence type="predicted"/>
<dbReference type="PANTHER" id="PTHR11439:SF470">
    <property type="entry name" value="CYSTEINE-RICH RLK (RECEPTOR-LIKE PROTEIN KINASE) 8"/>
    <property type="match status" value="1"/>
</dbReference>
<dbReference type="PANTHER" id="PTHR11439">
    <property type="entry name" value="GAG-POL-RELATED RETROTRANSPOSON"/>
    <property type="match status" value="1"/>
</dbReference>
<evidence type="ECO:0000313" key="2">
    <source>
        <dbReference type="EMBL" id="GMI80659.1"/>
    </source>
</evidence>
<accession>A0A9W7LXG5</accession>
<evidence type="ECO:0000313" key="3">
    <source>
        <dbReference type="Proteomes" id="UP001165190"/>
    </source>
</evidence>
<dbReference type="EMBL" id="BSYR01000017">
    <property type="protein sequence ID" value="GMI80659.1"/>
    <property type="molecule type" value="Genomic_DNA"/>
</dbReference>
<dbReference type="OrthoDB" id="430476at2759"/>
<dbReference type="CDD" id="cd09272">
    <property type="entry name" value="RNase_HI_RT_Ty1"/>
    <property type="match status" value="1"/>
</dbReference>
<dbReference type="AlphaFoldDB" id="A0A9W7LXG5"/>
<feature type="chain" id="PRO_5040897667" description="Copia protein" evidence="1">
    <location>
        <begin position="24"/>
        <end position="107"/>
    </location>
</feature>
<sequence length="107" mass="12088">MASTTCKLTWLTALLSSFGITISQTSLFYDNQSAVHLASNQVFHERNKHIEVDCHFIREKVAAGFLKLFHIRSINQLADIFTKALPSSLFNHFVFKLGLLNIHQPSA</sequence>
<keyword evidence="1" id="KW-0732">Signal</keyword>
<dbReference type="Proteomes" id="UP001165190">
    <property type="component" value="Unassembled WGS sequence"/>
</dbReference>
<reference evidence="2" key="1">
    <citation type="submission" date="2023-05" db="EMBL/GenBank/DDBJ databases">
        <title>Genome and transcriptome analyses reveal genes involved in the formation of fine ridges on petal epidermal cells in Hibiscus trionum.</title>
        <authorList>
            <person name="Koshimizu S."/>
            <person name="Masuda S."/>
            <person name="Ishii T."/>
            <person name="Shirasu K."/>
            <person name="Hoshino A."/>
            <person name="Arita M."/>
        </authorList>
    </citation>
    <scope>NUCLEOTIDE SEQUENCE</scope>
    <source>
        <strain evidence="2">Hamamatsu line</strain>
    </source>
</reference>
<name>A0A9W7LXG5_HIBTR</name>
<keyword evidence="3" id="KW-1185">Reference proteome</keyword>
<comment type="caution">
    <text evidence="2">The sequence shown here is derived from an EMBL/GenBank/DDBJ whole genome shotgun (WGS) entry which is preliminary data.</text>
</comment>
<feature type="signal peptide" evidence="1">
    <location>
        <begin position="1"/>
        <end position="23"/>
    </location>
</feature>
<evidence type="ECO:0008006" key="4">
    <source>
        <dbReference type="Google" id="ProtNLM"/>
    </source>
</evidence>